<gene>
    <name evidence="2" type="ORF">OFUS_LOCUS15907</name>
</gene>
<keyword evidence="1" id="KW-1133">Transmembrane helix</keyword>
<dbReference type="Gene3D" id="2.60.220.30">
    <property type="match status" value="1"/>
</dbReference>
<keyword evidence="1" id="KW-0217">Developmental protein</keyword>
<comment type="function">
    <text evidence="1">Receptor for netrin required for axon guidance. Mediates axon repulsion of neuronal growth cones in the developing nervous system upon ligand binding.</text>
</comment>
<dbReference type="PANTHER" id="PTHR12582:SF41">
    <property type="entry name" value="UNC5C-LIKE PROTEIN"/>
    <property type="match status" value="1"/>
</dbReference>
<evidence type="ECO:0000313" key="2">
    <source>
        <dbReference type="EMBL" id="CAH1790735.1"/>
    </source>
</evidence>
<dbReference type="InterPro" id="IPR037936">
    <property type="entry name" value="UNC5A-D"/>
</dbReference>
<dbReference type="InterPro" id="IPR011029">
    <property type="entry name" value="DEATH-like_dom_sf"/>
</dbReference>
<keyword evidence="1" id="KW-0393">Immunoglobulin domain</keyword>
<reference evidence="2" key="1">
    <citation type="submission" date="2022-03" db="EMBL/GenBank/DDBJ databases">
        <authorList>
            <person name="Martin C."/>
        </authorList>
    </citation>
    <scope>NUCLEOTIDE SEQUENCE</scope>
</reference>
<dbReference type="AlphaFoldDB" id="A0A8J1U3M5"/>
<dbReference type="GO" id="GO:0005042">
    <property type="term" value="F:netrin receptor activity"/>
    <property type="evidence" value="ECO:0007669"/>
    <property type="project" value="UniProtKB-UniRule"/>
</dbReference>
<keyword evidence="1" id="KW-0675">Receptor</keyword>
<comment type="subcellular location">
    <subcellularLocation>
        <location evidence="1">Cell membrane</location>
        <topology evidence="1">Single-pass type I membrane protein</topology>
    </subcellularLocation>
</comment>
<keyword evidence="1" id="KW-0472">Membrane</keyword>
<evidence type="ECO:0000313" key="3">
    <source>
        <dbReference type="Proteomes" id="UP000749559"/>
    </source>
</evidence>
<proteinExistence type="inferred from homology"/>
<dbReference type="Proteomes" id="UP000749559">
    <property type="component" value="Unassembled WGS sequence"/>
</dbReference>
<sequence length="898" mass="100584">MGARNRTTPRPWTPMPKVKDVYTYQGVGPTADINPLTPLNALKPERNLNGCHFVNCDRVVFNDECVDACPKLYSPIENNCGVNICQIQMRYSIIFGMAALLSMFILVTLVCLPLAIKLQRRKNRYEIYKPVNIHVEPASCSVPSLMRQPNSPIHTLVPHFGDDQSDTDRSTSMLIEPSVEPQLTTAQKMIDQFMDNFHAVVHDTPHRNSMLPTNYSNSNFTIGLFNHEGGYLELSHLQITMYIPPGAIPFNEKRQVFMYVSYHNEDLPALKGSMSPMGPVIYCGEHGQKFLSHVIITYPEVDMNCIDSELWQYRLMRTDTSHNSVSKWIDATSDVDTQTFVLGQQRVLLVDHFTGYQISAEAGSSKATKQMKLGVFGDKLYAGDPVYDLKVRIYNDGTPQHDLPLDDIRCIDVINNNQPLCIKVKDIGPGWKMDETEQEISFEHVWKSQSESCTFRSSQYGGSSVPFYCSVEVFQKRTTEANSKRLLRPMAKVSEKILEVNHVPVQHNQLTEPKTPEAAFYELELSPATRQDTGLPLVMQQRLAVTLDPTHPEGKDWTLLAEKIGLSHDIIRWINERKKSPTMCVLDIAAAMYKGRVQRFLSQSFSVMGHEVCGQIVEECSTQNRWSISSNGQGGLSRDSTTSDVTTKLFQMKMEQKSRQSNPQVKSFASESGYSSQSQYSKFSSQPNIQSPVSRIDVTQASWGDVSNEGLDYDNVLSPTDQPPRHVMSQSVPCIPGFGVQATMNIPPRDATTLSSVSETDSQQTVLATCSENTLLGDNRDTKSLPRTPSPKILERTTERNCASPVMNAYPTHSDGDLTFSTFRRNRPKKLNLEKSRPNSVDSGTWLSPCHVHLSPGHVCAMDPTIQQGDDSHGSIQLLSDHGDSSFRIVTPNVKDLP</sequence>
<dbReference type="SMART" id="SM00218">
    <property type="entry name" value="ZU5"/>
    <property type="match status" value="1"/>
</dbReference>
<dbReference type="PROSITE" id="PS51145">
    <property type="entry name" value="ZU5"/>
    <property type="match status" value="1"/>
</dbReference>
<feature type="transmembrane region" description="Helical" evidence="1">
    <location>
        <begin position="93"/>
        <end position="116"/>
    </location>
</feature>
<dbReference type="EMBL" id="CAIIXF020000008">
    <property type="protein sequence ID" value="CAH1790735.1"/>
    <property type="molecule type" value="Genomic_DNA"/>
</dbReference>
<name>A0A8J1U3M5_OWEFU</name>
<comment type="caution">
    <text evidence="2">The sequence shown here is derived from an EMBL/GenBank/DDBJ whole genome shotgun (WGS) entry which is preliminary data.</text>
</comment>
<keyword evidence="1" id="KW-0812">Transmembrane</keyword>
<dbReference type="PANTHER" id="PTHR12582">
    <property type="entry name" value="NETRIN RECEPTOR UNC5"/>
    <property type="match status" value="1"/>
</dbReference>
<accession>A0A8J1U3M5</accession>
<dbReference type="OrthoDB" id="10066544at2759"/>
<dbReference type="Pfam" id="PF00791">
    <property type="entry name" value="ZU5"/>
    <property type="match status" value="1"/>
</dbReference>
<dbReference type="GO" id="GO:0005886">
    <property type="term" value="C:plasma membrane"/>
    <property type="evidence" value="ECO:0007669"/>
    <property type="project" value="UniProtKB-SubCell"/>
</dbReference>
<keyword evidence="3" id="KW-1185">Reference proteome</keyword>
<comment type="similarity">
    <text evidence="1">Belongs to the unc-5 family.</text>
</comment>
<evidence type="ECO:0000256" key="1">
    <source>
        <dbReference type="RuleBase" id="RU367033"/>
    </source>
</evidence>
<dbReference type="Gene3D" id="1.10.533.10">
    <property type="entry name" value="Death Domain, Fas"/>
    <property type="match status" value="1"/>
</dbReference>
<dbReference type="SUPFAM" id="SSF47986">
    <property type="entry name" value="DEATH domain"/>
    <property type="match status" value="1"/>
</dbReference>
<protein>
    <recommendedName>
        <fullName evidence="1">Netrin receptor UNC5</fullName>
    </recommendedName>
</protein>
<organism evidence="2 3">
    <name type="scientific">Owenia fusiformis</name>
    <name type="common">Polychaete worm</name>
    <dbReference type="NCBI Taxonomy" id="6347"/>
    <lineage>
        <taxon>Eukaryota</taxon>
        <taxon>Metazoa</taxon>
        <taxon>Spiralia</taxon>
        <taxon>Lophotrochozoa</taxon>
        <taxon>Annelida</taxon>
        <taxon>Polychaeta</taxon>
        <taxon>Sedentaria</taxon>
        <taxon>Canalipalpata</taxon>
        <taxon>Sabellida</taxon>
        <taxon>Oweniida</taxon>
        <taxon>Oweniidae</taxon>
        <taxon>Owenia</taxon>
    </lineage>
</organism>
<dbReference type="InterPro" id="IPR000906">
    <property type="entry name" value="ZU5_dom"/>
</dbReference>